<evidence type="ECO:0000313" key="2">
    <source>
        <dbReference type="Proteomes" id="UP000234271"/>
    </source>
</evidence>
<evidence type="ECO:0000313" key="1">
    <source>
        <dbReference type="EMBL" id="AUI68427.1"/>
    </source>
</evidence>
<evidence type="ECO:0008006" key="3">
    <source>
        <dbReference type="Google" id="ProtNLM"/>
    </source>
</evidence>
<proteinExistence type="predicted"/>
<gene>
    <name evidence="1" type="ORF">BLE401_06725</name>
</gene>
<dbReference type="STRING" id="288004.AL038_17495"/>
<dbReference type="OrthoDB" id="9795573at2"/>
<dbReference type="AlphaFoldDB" id="A0A2N9YD79"/>
<protein>
    <recommendedName>
        <fullName evidence="3">AAA family ATPase</fullName>
    </recommendedName>
</protein>
<sequence length="434" mass="49793">MIQVLRATTTRTAYNICHPDIPLQADDPRYINLADARGGQNFAEELAQQIDWSQDIAPPYYQRLFTGHRGCGKTTELLLLQKKLQRLAFFVIYVDVEEMLDLDDIEYFDLLLGMMNALFAQANQAGLTLSALLLKAIYDWFKERVTTENEQIELENELKTEASGGLDIPFISKFFASLTAKIKVGSSQKIEIRQILKRDLSVFIDRLNALIKEVRKQAKANEFRDIVLIIDGLEKMPFDMKDGKSSHESLFVDNAERLKAPECHLIYTVPISLAYNANLNDAFGNDYVAVMPMVKLSSENCKLFNQLIEKRIQIDAVFESPELTNELIALSGGAVRDLMRLIRVACQGSTRINTKDVERAKRMLMLEYDRLLREEDFLVLQQVYQTKQVTADEKYGRLLHWRILHEYLNGKRWADVHPLVLAIGRVREKLQIAS</sequence>
<dbReference type="KEGG" id="blep:AL038_17495"/>
<dbReference type="SUPFAM" id="SSF52540">
    <property type="entry name" value="P-loop containing nucleoside triphosphate hydrolases"/>
    <property type="match status" value="1"/>
</dbReference>
<dbReference type="RefSeq" id="WP_062155032.1">
    <property type="nucleotide sequence ID" value="NZ_CP012373.2"/>
</dbReference>
<dbReference type="Proteomes" id="UP000234271">
    <property type="component" value="Chromosome"/>
</dbReference>
<reference evidence="2" key="1">
    <citation type="submission" date="2016-12" db="EMBL/GenBank/DDBJ databases">
        <title>Complete Genome Sequence of Beggiatoa leptomitiformis D-401.</title>
        <authorList>
            <person name="Fomenkov A."/>
            <person name="Vincze T."/>
            <person name="Grabovich M."/>
            <person name="Anton B.P."/>
            <person name="Dubinina G."/>
            <person name="Orlova M."/>
            <person name="Belousova E."/>
            <person name="Roberts R.J."/>
        </authorList>
    </citation>
    <scope>NUCLEOTIDE SEQUENCE [LARGE SCALE GENOMIC DNA]</scope>
    <source>
        <strain evidence="2">D-401</strain>
    </source>
</reference>
<accession>A0A2N9YD79</accession>
<name>A0A2N9YD79_9GAMM</name>
<organism evidence="1 2">
    <name type="scientific">Beggiatoa leptomitoformis</name>
    <dbReference type="NCBI Taxonomy" id="288004"/>
    <lineage>
        <taxon>Bacteria</taxon>
        <taxon>Pseudomonadati</taxon>
        <taxon>Pseudomonadota</taxon>
        <taxon>Gammaproteobacteria</taxon>
        <taxon>Thiotrichales</taxon>
        <taxon>Thiotrichaceae</taxon>
        <taxon>Beggiatoa</taxon>
    </lineage>
</organism>
<dbReference type="EMBL" id="CP018889">
    <property type="protein sequence ID" value="AUI68427.1"/>
    <property type="molecule type" value="Genomic_DNA"/>
</dbReference>
<keyword evidence="2" id="KW-1185">Reference proteome</keyword>
<dbReference type="InterPro" id="IPR027417">
    <property type="entry name" value="P-loop_NTPase"/>
</dbReference>